<organism evidence="1 2">
    <name type="scientific">Steinernema glaseri</name>
    <dbReference type="NCBI Taxonomy" id="37863"/>
    <lineage>
        <taxon>Eukaryota</taxon>
        <taxon>Metazoa</taxon>
        <taxon>Ecdysozoa</taxon>
        <taxon>Nematoda</taxon>
        <taxon>Chromadorea</taxon>
        <taxon>Rhabditida</taxon>
        <taxon>Tylenchina</taxon>
        <taxon>Panagrolaimomorpha</taxon>
        <taxon>Strongyloidoidea</taxon>
        <taxon>Steinernematidae</taxon>
        <taxon>Steinernema</taxon>
    </lineage>
</organism>
<sequence length="300" mass="32781">MLVTNREATEEDLFLHGQDVFHAAKRNLIRGSWIFGNPTSRKTKDSASFPIVLVFVDMLIPARSYDSRKGSEFFFGPSYWKYSVFTSTTISRNHLFTRHPAGPIAPAYPNSCGLFGSRLCPKTIEKEENTPKETKGYLDFGPRLRMATSIYLITRSDVPGEKGSSEWQLPEFTIASKSEASTTLMVMFDTNENRAPKRVAISFRLESVASIARRLSRNMALIAGTTWTVTGRSSTTYPEGNTGATLTPFGALKGQVVGGKGHCWNGHGSSPGGAEHTAHAEVSEEAGPAGSGCFALYHVE</sequence>
<keyword evidence="1" id="KW-1185">Reference proteome</keyword>
<proteinExistence type="predicted"/>
<reference evidence="2" key="1">
    <citation type="submission" date="2016-11" db="UniProtKB">
        <authorList>
            <consortium name="WormBaseParasite"/>
        </authorList>
    </citation>
    <scope>IDENTIFICATION</scope>
</reference>
<evidence type="ECO:0000313" key="2">
    <source>
        <dbReference type="WBParaSite" id="L893_g30055.t1"/>
    </source>
</evidence>
<evidence type="ECO:0000313" key="1">
    <source>
        <dbReference type="Proteomes" id="UP000095287"/>
    </source>
</evidence>
<dbReference type="WBParaSite" id="L893_g30055.t1">
    <property type="protein sequence ID" value="L893_g30055.t1"/>
    <property type="gene ID" value="L893_g30055"/>
</dbReference>
<dbReference type="Proteomes" id="UP000095287">
    <property type="component" value="Unplaced"/>
</dbReference>
<dbReference type="AlphaFoldDB" id="A0A1I7ZV06"/>
<accession>A0A1I7ZV06</accession>
<protein>
    <submittedName>
        <fullName evidence="2">Uncharacterized protein</fullName>
    </submittedName>
</protein>
<name>A0A1I7ZV06_9BILA</name>